<dbReference type="GO" id="GO:0000162">
    <property type="term" value="P:L-tryptophan biosynthetic process"/>
    <property type="evidence" value="ECO:0007669"/>
    <property type="project" value="TreeGrafter"/>
</dbReference>
<protein>
    <recommendedName>
        <fullName evidence="1">aminodeoxychorismate synthase</fullName>
        <ecNumber evidence="1">2.6.1.85</ecNumber>
    </recommendedName>
</protein>
<dbReference type="InterPro" id="IPR015890">
    <property type="entry name" value="Chorismate_C"/>
</dbReference>
<keyword evidence="6" id="KW-0032">Aminotransferase</keyword>
<accession>A0A369T6E1</accession>
<reference evidence="6 7" key="1">
    <citation type="submission" date="2018-07" db="EMBL/GenBank/DDBJ databases">
        <title>Venubactetium sediminum gen. nov., sp. nov., isolated from a marine solar saltern.</title>
        <authorList>
            <person name="Wang S."/>
        </authorList>
    </citation>
    <scope>NUCLEOTIDE SEQUENCE [LARGE SCALE GENOMIC DNA]</scope>
    <source>
        <strain evidence="6 7">WD2A32</strain>
    </source>
</reference>
<dbReference type="InterPro" id="IPR006805">
    <property type="entry name" value="Anth_synth_I_N"/>
</dbReference>
<evidence type="ECO:0000259" key="5">
    <source>
        <dbReference type="Pfam" id="PF04715"/>
    </source>
</evidence>
<dbReference type="PRINTS" id="PR00095">
    <property type="entry name" value="ANTSNTHASEI"/>
</dbReference>
<gene>
    <name evidence="6" type="primary">pabB</name>
    <name evidence="6" type="ORF">DRB17_16025</name>
</gene>
<dbReference type="GO" id="GO:0009396">
    <property type="term" value="P:folic acid-containing compound biosynthetic process"/>
    <property type="evidence" value="ECO:0007669"/>
    <property type="project" value="InterPro"/>
</dbReference>
<dbReference type="InterPro" id="IPR005802">
    <property type="entry name" value="ADC_synth_comp_1"/>
</dbReference>
<dbReference type="Proteomes" id="UP000253941">
    <property type="component" value="Unassembled WGS sequence"/>
</dbReference>
<feature type="domain" description="Chorismate-utilising enzyme C-terminal" evidence="4">
    <location>
        <begin position="255"/>
        <end position="511"/>
    </location>
</feature>
<feature type="region of interest" description="Disordered" evidence="3">
    <location>
        <begin position="23"/>
        <end position="52"/>
    </location>
</feature>
<dbReference type="EC" id="2.6.1.85" evidence="1"/>
<dbReference type="Pfam" id="PF00425">
    <property type="entry name" value="Chorismate_bind"/>
    <property type="match status" value="1"/>
</dbReference>
<proteinExistence type="predicted"/>
<dbReference type="GO" id="GO:0046820">
    <property type="term" value="F:4-amino-4-deoxychorismate synthase activity"/>
    <property type="evidence" value="ECO:0007669"/>
    <property type="project" value="UniProtKB-EC"/>
</dbReference>
<dbReference type="EMBL" id="QPMH01000019">
    <property type="protein sequence ID" value="RDD60838.1"/>
    <property type="molecule type" value="Genomic_DNA"/>
</dbReference>
<dbReference type="InterPro" id="IPR019999">
    <property type="entry name" value="Anth_synth_I-like"/>
</dbReference>
<dbReference type="PANTHER" id="PTHR11236">
    <property type="entry name" value="AMINOBENZOATE/ANTHRANILATE SYNTHASE"/>
    <property type="match status" value="1"/>
</dbReference>
<keyword evidence="2 6" id="KW-0808">Transferase</keyword>
<dbReference type="SUPFAM" id="SSF56322">
    <property type="entry name" value="ADC synthase"/>
    <property type="match status" value="1"/>
</dbReference>
<comment type="caution">
    <text evidence="6">The sequence shown here is derived from an EMBL/GenBank/DDBJ whole genome shotgun (WGS) entry which is preliminary data.</text>
</comment>
<dbReference type="PANTHER" id="PTHR11236:SF50">
    <property type="entry name" value="AMINODEOXYCHORISMATE SYNTHASE COMPONENT 1"/>
    <property type="match status" value="1"/>
</dbReference>
<evidence type="ECO:0000259" key="4">
    <source>
        <dbReference type="Pfam" id="PF00425"/>
    </source>
</evidence>
<evidence type="ECO:0000313" key="7">
    <source>
        <dbReference type="Proteomes" id="UP000253941"/>
    </source>
</evidence>
<evidence type="ECO:0000256" key="2">
    <source>
        <dbReference type="ARBA" id="ARBA00022679"/>
    </source>
</evidence>
<feature type="domain" description="Anthranilate synthase component I N-terminal" evidence="5">
    <location>
        <begin position="82"/>
        <end position="202"/>
    </location>
</feature>
<evidence type="ECO:0000256" key="3">
    <source>
        <dbReference type="SAM" id="MobiDB-lite"/>
    </source>
</evidence>
<evidence type="ECO:0000313" key="6">
    <source>
        <dbReference type="EMBL" id="RDD60838.1"/>
    </source>
</evidence>
<dbReference type="AlphaFoldDB" id="A0A369T6E1"/>
<name>A0A369T6E1_9PROT</name>
<sequence length="529" mass="57330">MCCPRHERQTIMWRSMARCCPGQRRERATAGQSRSGGRMSGNPPPRSGEIREEGMQPNVPLAEEIACRDAIALAGGATGSLSPWTLLFDSAAPDDPRGRYSYLCLDPVERLAVPAEAVREPGDGMPPAPLEWLSRRLAGWPQLRRPDLPPFQGGAAGLLSYEFGGWLECLPTPHMEGAPHPLVALGIYDVVVAIDHVADRAWIVSTGYPESDPARRSARARERLEAVRVQLGSGTPRSAGTSALQLDWRSDTPRTAYLSKVQRTIDYIHAGDAFQVNLSRELVAPRPRGLDAFELYSDMRRRTQAPFSAFFALDDDMAVCSFSPERFVQVGAEGTVETRPIKGTRARGRDAVSDARLAAELTQSGKDRAENLMIVDLLRNDLGRVCRIGSIAVPQLCGLESFGAVHHLVSVVTGRLGEGRGSVDLVGAAFPGGSITGAPKIRAMEIIHELEGRRRGPYCGSLCWLGFDGSMDSSILIRTMAVDRAHVRYGVGGGIVADSDPEDEWRETEVKAAAFVGVPETEASDALLP</sequence>
<dbReference type="InterPro" id="IPR005801">
    <property type="entry name" value="ADC_synthase"/>
</dbReference>
<dbReference type="Pfam" id="PF04715">
    <property type="entry name" value="Anth_synt_I_N"/>
    <property type="match status" value="1"/>
</dbReference>
<dbReference type="NCBIfam" id="TIGR00553">
    <property type="entry name" value="pabB"/>
    <property type="match status" value="1"/>
</dbReference>
<keyword evidence="7" id="KW-1185">Reference proteome</keyword>
<organism evidence="6 7">
    <name type="scientific">Ferruginivarius sediminum</name>
    <dbReference type="NCBI Taxonomy" id="2661937"/>
    <lineage>
        <taxon>Bacteria</taxon>
        <taxon>Pseudomonadati</taxon>
        <taxon>Pseudomonadota</taxon>
        <taxon>Alphaproteobacteria</taxon>
        <taxon>Rhodospirillales</taxon>
        <taxon>Rhodospirillaceae</taxon>
        <taxon>Ferruginivarius</taxon>
    </lineage>
</organism>
<dbReference type="Gene3D" id="3.60.120.10">
    <property type="entry name" value="Anthranilate synthase"/>
    <property type="match status" value="1"/>
</dbReference>
<evidence type="ECO:0000256" key="1">
    <source>
        <dbReference type="ARBA" id="ARBA00013139"/>
    </source>
</evidence>